<evidence type="ECO:0000256" key="3">
    <source>
        <dbReference type="ARBA" id="ARBA00022692"/>
    </source>
</evidence>
<keyword evidence="4" id="KW-1133">Transmembrane helix</keyword>
<reference evidence="8" key="1">
    <citation type="submission" date="2016-09" db="EMBL/GenBank/DDBJ databases">
        <authorList>
            <person name="Jeantristanb JTB J.-T."/>
            <person name="Ricardo R."/>
        </authorList>
    </citation>
    <scope>NUCLEOTIDE SEQUENCE [LARGE SCALE GENOMIC DNA]</scope>
</reference>
<feature type="compositionally biased region" description="Low complexity" evidence="6">
    <location>
        <begin position="269"/>
        <end position="280"/>
    </location>
</feature>
<feature type="region of interest" description="Disordered" evidence="6">
    <location>
        <begin position="231"/>
        <end position="413"/>
    </location>
</feature>
<proteinExistence type="inferred from homology"/>
<dbReference type="AlphaFoldDB" id="A0A238FAM9"/>
<dbReference type="EMBL" id="FMSP01000004">
    <property type="protein sequence ID" value="SCV69073.1"/>
    <property type="molecule type" value="Genomic_DNA"/>
</dbReference>
<comment type="similarity">
    <text evidence="2">Belongs to the DP1 family.</text>
</comment>
<dbReference type="PANTHER" id="PTHR12300">
    <property type="entry name" value="HVA22-LIKE PROTEINS"/>
    <property type="match status" value="1"/>
</dbReference>
<feature type="compositionally biased region" description="Low complexity" evidence="6">
    <location>
        <begin position="294"/>
        <end position="321"/>
    </location>
</feature>
<protein>
    <submittedName>
        <fullName evidence="7">BQ2448_2093 protein</fullName>
    </submittedName>
</protein>
<dbReference type="OrthoDB" id="434647at2759"/>
<evidence type="ECO:0000313" key="7">
    <source>
        <dbReference type="EMBL" id="SCV69073.1"/>
    </source>
</evidence>
<evidence type="ECO:0000256" key="6">
    <source>
        <dbReference type="SAM" id="MobiDB-lite"/>
    </source>
</evidence>
<feature type="region of interest" description="Disordered" evidence="6">
    <location>
        <begin position="169"/>
        <end position="204"/>
    </location>
</feature>
<dbReference type="Proteomes" id="UP000198372">
    <property type="component" value="Unassembled WGS sequence"/>
</dbReference>
<organism evidence="7 8">
    <name type="scientific">Microbotryum intermedium</name>
    <dbReference type="NCBI Taxonomy" id="269621"/>
    <lineage>
        <taxon>Eukaryota</taxon>
        <taxon>Fungi</taxon>
        <taxon>Dikarya</taxon>
        <taxon>Basidiomycota</taxon>
        <taxon>Pucciniomycotina</taxon>
        <taxon>Microbotryomycetes</taxon>
        <taxon>Microbotryales</taxon>
        <taxon>Microbotryaceae</taxon>
        <taxon>Microbotryum</taxon>
    </lineage>
</organism>
<sequence length="413" mass="43495">MFYLLSRVVSTTAGSVYPCYAAYKAIKANDGPLMEVWLMYWVVMGTLMAIEGSVEWVFAWSVIGACGRSHAIVDCQATCDCARGSWFPFYYVFKSLLILWLVLPQIQGSTYIYTAHLHPFLAAHEQEIDQAVANARDSAKEAGLGWLNRLVHQIRELVVSSLTAGAAEQGGVGQARAGSSTPPTGGAARPPTNRPDEPNATSGLANLAGNYLRTYAPAAIAAGTAFFHPMKGREPTVQPRNASRPATGSSRATRAEQMKSLGVASDLPSSASTSATSARSSDARQRRRAELEAELAGLGFSSPSSPSSESTPSNSVSSSSSARAPTPRMFNPLSASAGGSRLASEPREPRSVASSFEEIGKDELGDYSPVPPAVPRSGGRSSSTGVAGGWWKWSANQPCGPAGAGSKARDKDD</sequence>
<name>A0A238FAM9_9BASI</name>
<dbReference type="Pfam" id="PF03134">
    <property type="entry name" value="TB2_DP1_HVA22"/>
    <property type="match status" value="2"/>
</dbReference>
<feature type="compositionally biased region" description="Polar residues" evidence="6">
    <location>
        <begin position="238"/>
        <end position="252"/>
    </location>
</feature>
<keyword evidence="3" id="KW-0812">Transmembrane</keyword>
<dbReference type="InterPro" id="IPR004345">
    <property type="entry name" value="TB2_DP1_HVA22"/>
</dbReference>
<gene>
    <name evidence="7" type="ORF">BQ2448_2093</name>
</gene>
<evidence type="ECO:0000256" key="4">
    <source>
        <dbReference type="ARBA" id="ARBA00022989"/>
    </source>
</evidence>
<dbReference type="STRING" id="269621.A0A238FAM9"/>
<evidence type="ECO:0000256" key="1">
    <source>
        <dbReference type="ARBA" id="ARBA00004141"/>
    </source>
</evidence>
<feature type="compositionally biased region" description="Basic and acidic residues" evidence="6">
    <location>
        <begin position="281"/>
        <end position="291"/>
    </location>
</feature>
<feature type="compositionally biased region" description="Low complexity" evidence="6">
    <location>
        <begin position="333"/>
        <end position="343"/>
    </location>
</feature>
<keyword evidence="8" id="KW-1185">Reference proteome</keyword>
<keyword evidence="5" id="KW-0472">Membrane</keyword>
<feature type="compositionally biased region" description="Low complexity" evidence="6">
    <location>
        <begin position="174"/>
        <end position="191"/>
    </location>
</feature>
<accession>A0A238FAM9</accession>
<evidence type="ECO:0000256" key="5">
    <source>
        <dbReference type="ARBA" id="ARBA00023136"/>
    </source>
</evidence>
<dbReference type="PANTHER" id="PTHR12300:SF161">
    <property type="entry name" value="RECEPTOR EXPRESSION-ENHANCING PROTEIN"/>
    <property type="match status" value="1"/>
</dbReference>
<comment type="subcellular location">
    <subcellularLocation>
        <location evidence="1">Membrane</location>
        <topology evidence="1">Multi-pass membrane protein</topology>
    </subcellularLocation>
</comment>
<evidence type="ECO:0000256" key="2">
    <source>
        <dbReference type="ARBA" id="ARBA00008573"/>
    </source>
</evidence>
<evidence type="ECO:0000313" key="8">
    <source>
        <dbReference type="Proteomes" id="UP000198372"/>
    </source>
</evidence>
<dbReference type="GO" id="GO:0016020">
    <property type="term" value="C:membrane"/>
    <property type="evidence" value="ECO:0007669"/>
    <property type="project" value="UniProtKB-SubCell"/>
</dbReference>